<keyword evidence="3" id="KW-1133">Transmembrane helix</keyword>
<keyword evidence="1" id="KW-0560">Oxidoreductase</keyword>
<dbReference type="PRINTS" id="PR00080">
    <property type="entry name" value="SDRFAMILY"/>
</dbReference>
<dbReference type="AlphaFoldDB" id="A0A9P0B147"/>
<evidence type="ECO:0000313" key="4">
    <source>
        <dbReference type="EMBL" id="CAH0554359.1"/>
    </source>
</evidence>
<dbReference type="Pfam" id="PF00106">
    <property type="entry name" value="adh_short"/>
    <property type="match status" value="1"/>
</dbReference>
<dbReference type="PANTHER" id="PTHR43157:SF31">
    <property type="entry name" value="PHOSPHATIDYLINOSITOL-GLYCAN BIOSYNTHESIS CLASS F PROTEIN"/>
    <property type="match status" value="1"/>
</dbReference>
<dbReference type="OrthoDB" id="191139at2759"/>
<keyword evidence="5" id="KW-1185">Reference proteome</keyword>
<dbReference type="CDD" id="cd05327">
    <property type="entry name" value="retinol-DH_like_SDR_c_like"/>
    <property type="match status" value="1"/>
</dbReference>
<accession>A0A9P0B147</accession>
<dbReference type="Proteomes" id="UP001154078">
    <property type="component" value="Chromosome 4"/>
</dbReference>
<evidence type="ECO:0000313" key="5">
    <source>
        <dbReference type="Proteomes" id="UP001154078"/>
    </source>
</evidence>
<proteinExistence type="inferred from homology"/>
<sequence>MTILSVQSLLLIRVTMLNFLIGFFVLPLVVLKLWLKIKTKTCLSKTSLVGKTAIVTGANSGIGYETALDFATRGARVILACRDQTRAEHAKQKIIELTSNPNIIVKLIDMSSLESVRNFAEEIKRTEEKLDILVNNAGSAGIKNKLTKDGLQILMQVNYFGPFLLTVLLIDLLKKSAPSRIVNVSSLMAKFAKLDPNDLNKFSGHKAAYQNSKICNILFTKELARRVKEFNISVYSIHPGAVQTNIFKVITTTHWRVLLNFFYNFYFKTAEEGAQTIIHTAIEKNIEHLSGEHFHECAKVSPYKTVGDWRLQEQIFEATEELVKLSQMRE</sequence>
<evidence type="ECO:0000256" key="1">
    <source>
        <dbReference type="ARBA" id="ARBA00023002"/>
    </source>
</evidence>
<dbReference type="InterPro" id="IPR036291">
    <property type="entry name" value="NAD(P)-bd_dom_sf"/>
</dbReference>
<dbReference type="PANTHER" id="PTHR43157">
    <property type="entry name" value="PHOSPHATIDYLINOSITOL-GLYCAN BIOSYNTHESIS CLASS F PROTEIN-RELATED"/>
    <property type="match status" value="1"/>
</dbReference>
<keyword evidence="3" id="KW-0472">Membrane</keyword>
<feature type="transmembrane region" description="Helical" evidence="3">
    <location>
        <begin position="12"/>
        <end position="35"/>
    </location>
</feature>
<protein>
    <submittedName>
        <fullName evidence="4">Uncharacterized protein</fullName>
    </submittedName>
</protein>
<dbReference type="Gene3D" id="3.40.50.720">
    <property type="entry name" value="NAD(P)-binding Rossmann-like Domain"/>
    <property type="match status" value="1"/>
</dbReference>
<evidence type="ECO:0000256" key="3">
    <source>
        <dbReference type="SAM" id="Phobius"/>
    </source>
</evidence>
<gene>
    <name evidence="4" type="ORF">MELIAE_LOCUS5961</name>
</gene>
<keyword evidence="3" id="KW-0812">Transmembrane</keyword>
<organism evidence="4 5">
    <name type="scientific">Brassicogethes aeneus</name>
    <name type="common">Rape pollen beetle</name>
    <name type="synonym">Meligethes aeneus</name>
    <dbReference type="NCBI Taxonomy" id="1431903"/>
    <lineage>
        <taxon>Eukaryota</taxon>
        <taxon>Metazoa</taxon>
        <taxon>Ecdysozoa</taxon>
        <taxon>Arthropoda</taxon>
        <taxon>Hexapoda</taxon>
        <taxon>Insecta</taxon>
        <taxon>Pterygota</taxon>
        <taxon>Neoptera</taxon>
        <taxon>Endopterygota</taxon>
        <taxon>Coleoptera</taxon>
        <taxon>Polyphaga</taxon>
        <taxon>Cucujiformia</taxon>
        <taxon>Nitidulidae</taxon>
        <taxon>Meligethinae</taxon>
        <taxon>Brassicogethes</taxon>
    </lineage>
</organism>
<name>A0A9P0B147_BRAAE</name>
<dbReference type="PRINTS" id="PR00081">
    <property type="entry name" value="GDHRDH"/>
</dbReference>
<evidence type="ECO:0000256" key="2">
    <source>
        <dbReference type="RuleBase" id="RU000363"/>
    </source>
</evidence>
<dbReference type="InterPro" id="IPR002347">
    <property type="entry name" value="SDR_fam"/>
</dbReference>
<dbReference type="EMBL" id="OV121135">
    <property type="protein sequence ID" value="CAH0554359.1"/>
    <property type="molecule type" value="Genomic_DNA"/>
</dbReference>
<dbReference type="GO" id="GO:0016491">
    <property type="term" value="F:oxidoreductase activity"/>
    <property type="evidence" value="ECO:0007669"/>
    <property type="project" value="UniProtKB-KW"/>
</dbReference>
<dbReference type="SUPFAM" id="SSF51735">
    <property type="entry name" value="NAD(P)-binding Rossmann-fold domains"/>
    <property type="match status" value="1"/>
</dbReference>
<reference evidence="4" key="1">
    <citation type="submission" date="2021-12" db="EMBL/GenBank/DDBJ databases">
        <authorList>
            <person name="King R."/>
        </authorList>
    </citation>
    <scope>NUCLEOTIDE SEQUENCE</scope>
</reference>
<comment type="similarity">
    <text evidence="2">Belongs to the short-chain dehydrogenases/reductases (SDR) family.</text>
</comment>